<evidence type="ECO:0000313" key="7">
    <source>
        <dbReference type="Proteomes" id="UP000698752"/>
    </source>
</evidence>
<evidence type="ECO:0000256" key="1">
    <source>
        <dbReference type="ARBA" id="ARBA00023015"/>
    </source>
</evidence>
<gene>
    <name evidence="6" type="ORF">GXW78_14365</name>
</gene>
<feature type="domain" description="HTH iclR-type" evidence="4">
    <location>
        <begin position="23"/>
        <end position="84"/>
    </location>
</feature>
<dbReference type="InterPro" id="IPR050707">
    <property type="entry name" value="HTH_MetabolicPath_Reg"/>
</dbReference>
<dbReference type="PANTHER" id="PTHR30136">
    <property type="entry name" value="HELIX-TURN-HELIX TRANSCRIPTIONAL REGULATOR, ICLR FAMILY"/>
    <property type="match status" value="1"/>
</dbReference>
<dbReference type="InterPro" id="IPR005471">
    <property type="entry name" value="Tscrpt_reg_IclR_N"/>
</dbReference>
<evidence type="ECO:0000313" key="6">
    <source>
        <dbReference type="EMBL" id="MBR0650853.1"/>
    </source>
</evidence>
<dbReference type="InterPro" id="IPR036390">
    <property type="entry name" value="WH_DNA-bd_sf"/>
</dbReference>
<sequence>MKSPRRSAGGTGDGPAAGNDYTIDVLTRTVQVLRALSGATRPLQLTEIAAAAQTTSSTAFRILWNLERAGLADRSSGEGYALGPLALVLGASYGAQNVLVNRGRPLVDHLRDETGETSALVIRDGALRFCLYHAESRQAVRRSLTLGPLGELWRGAAGRLLFANLPPAERAAVLSLYPQAGQDDANLVATHENGVVSAMRDTSADIWSVAAPVRLPDGQVIAAVACTGPIQRCDQRHLQHCQVLTAAAAQTLSAAIVGTPR</sequence>
<dbReference type="SMART" id="SM00346">
    <property type="entry name" value="HTH_ICLR"/>
    <property type="match status" value="1"/>
</dbReference>
<dbReference type="Pfam" id="PF01614">
    <property type="entry name" value="IclR_C"/>
    <property type="match status" value="1"/>
</dbReference>
<organism evidence="6 7">
    <name type="scientific">Neoroseomonas terrae</name>
    <dbReference type="NCBI Taxonomy" id="424799"/>
    <lineage>
        <taxon>Bacteria</taxon>
        <taxon>Pseudomonadati</taxon>
        <taxon>Pseudomonadota</taxon>
        <taxon>Alphaproteobacteria</taxon>
        <taxon>Acetobacterales</taxon>
        <taxon>Acetobacteraceae</taxon>
        <taxon>Neoroseomonas</taxon>
    </lineage>
</organism>
<protein>
    <submittedName>
        <fullName evidence="6">Helix-turn-helix domain-containing protein</fullName>
    </submittedName>
</protein>
<dbReference type="InterPro" id="IPR036388">
    <property type="entry name" value="WH-like_DNA-bd_sf"/>
</dbReference>
<feature type="domain" description="IclR-ED" evidence="5">
    <location>
        <begin position="85"/>
        <end position="258"/>
    </location>
</feature>
<dbReference type="PROSITE" id="PS51078">
    <property type="entry name" value="ICLR_ED"/>
    <property type="match status" value="1"/>
</dbReference>
<dbReference type="EMBL" id="JAAEDI010000014">
    <property type="protein sequence ID" value="MBR0650853.1"/>
    <property type="molecule type" value="Genomic_DNA"/>
</dbReference>
<dbReference type="PANTHER" id="PTHR30136:SF39">
    <property type="entry name" value="TRANSCRIPTIONAL REGULATORY PROTEIN"/>
    <property type="match status" value="1"/>
</dbReference>
<keyword evidence="7" id="KW-1185">Reference proteome</keyword>
<accession>A0ABS5EIJ9</accession>
<dbReference type="Pfam" id="PF09339">
    <property type="entry name" value="HTH_IclR"/>
    <property type="match status" value="1"/>
</dbReference>
<dbReference type="RefSeq" id="WP_211869516.1">
    <property type="nucleotide sequence ID" value="NZ_JAAEDI010000014.1"/>
</dbReference>
<dbReference type="SUPFAM" id="SSF46785">
    <property type="entry name" value="Winged helix' DNA-binding domain"/>
    <property type="match status" value="1"/>
</dbReference>
<reference evidence="7" key="1">
    <citation type="journal article" date="2021" name="Syst. Appl. Microbiol.">
        <title>Roseomonas hellenica sp. nov., isolated from roots of wild-growing Alkanna tinctoria.</title>
        <authorList>
            <person name="Rat A."/>
            <person name="Naranjo H.D."/>
            <person name="Lebbe L."/>
            <person name="Cnockaert M."/>
            <person name="Krigas N."/>
            <person name="Grigoriadou K."/>
            <person name="Maloupa E."/>
            <person name="Willems A."/>
        </authorList>
    </citation>
    <scope>NUCLEOTIDE SEQUENCE [LARGE SCALE GENOMIC DNA]</scope>
    <source>
        <strain evidence="7">LMG 31159</strain>
    </source>
</reference>
<dbReference type="Proteomes" id="UP000698752">
    <property type="component" value="Unassembled WGS sequence"/>
</dbReference>
<evidence type="ECO:0000259" key="4">
    <source>
        <dbReference type="PROSITE" id="PS51077"/>
    </source>
</evidence>
<proteinExistence type="predicted"/>
<evidence type="ECO:0000256" key="2">
    <source>
        <dbReference type="ARBA" id="ARBA00023125"/>
    </source>
</evidence>
<comment type="caution">
    <text evidence="6">The sequence shown here is derived from an EMBL/GenBank/DDBJ whole genome shotgun (WGS) entry which is preliminary data.</text>
</comment>
<keyword evidence="3" id="KW-0804">Transcription</keyword>
<dbReference type="PROSITE" id="PS51077">
    <property type="entry name" value="HTH_ICLR"/>
    <property type="match status" value="1"/>
</dbReference>
<evidence type="ECO:0000259" key="5">
    <source>
        <dbReference type="PROSITE" id="PS51078"/>
    </source>
</evidence>
<keyword evidence="1" id="KW-0805">Transcription regulation</keyword>
<dbReference type="Gene3D" id="3.30.450.40">
    <property type="match status" value="1"/>
</dbReference>
<dbReference type="SUPFAM" id="SSF55781">
    <property type="entry name" value="GAF domain-like"/>
    <property type="match status" value="1"/>
</dbReference>
<dbReference type="InterPro" id="IPR014757">
    <property type="entry name" value="Tscrpt_reg_IclR_C"/>
</dbReference>
<dbReference type="Gene3D" id="1.10.10.10">
    <property type="entry name" value="Winged helix-like DNA-binding domain superfamily/Winged helix DNA-binding domain"/>
    <property type="match status" value="1"/>
</dbReference>
<name>A0ABS5EIJ9_9PROT</name>
<keyword evidence="2" id="KW-0238">DNA-binding</keyword>
<dbReference type="InterPro" id="IPR029016">
    <property type="entry name" value="GAF-like_dom_sf"/>
</dbReference>
<evidence type="ECO:0000256" key="3">
    <source>
        <dbReference type="ARBA" id="ARBA00023163"/>
    </source>
</evidence>